<dbReference type="EMBL" id="DWUU01000058">
    <property type="protein sequence ID" value="HJD43207.1"/>
    <property type="molecule type" value="Genomic_DNA"/>
</dbReference>
<dbReference type="Proteomes" id="UP000823909">
    <property type="component" value="Unassembled WGS sequence"/>
</dbReference>
<comment type="caution">
    <text evidence="2">The sequence shown here is derived from an EMBL/GenBank/DDBJ whole genome shotgun (WGS) entry which is preliminary data.</text>
</comment>
<keyword evidence="1" id="KW-0175">Coiled coil</keyword>
<feature type="coiled-coil region" evidence="1">
    <location>
        <begin position="221"/>
        <end position="248"/>
    </location>
</feature>
<protein>
    <recommendedName>
        <fullName evidence="4">Protein kinase domain-containing protein</fullName>
    </recommendedName>
</protein>
<reference evidence="2" key="1">
    <citation type="journal article" date="2021" name="PeerJ">
        <title>Extensive microbial diversity within the chicken gut microbiome revealed by metagenomics and culture.</title>
        <authorList>
            <person name="Gilroy R."/>
            <person name="Ravi A."/>
            <person name="Getino M."/>
            <person name="Pursley I."/>
            <person name="Horton D.L."/>
            <person name="Alikhan N.F."/>
            <person name="Baker D."/>
            <person name="Gharbi K."/>
            <person name="Hall N."/>
            <person name="Watson M."/>
            <person name="Adriaenssens E.M."/>
            <person name="Foster-Nyarko E."/>
            <person name="Jarju S."/>
            <person name="Secka A."/>
            <person name="Antonio M."/>
            <person name="Oren A."/>
            <person name="Chaudhuri R.R."/>
            <person name="La Ragione R."/>
            <person name="Hildebrand F."/>
            <person name="Pallen M.J."/>
        </authorList>
    </citation>
    <scope>NUCLEOTIDE SEQUENCE</scope>
    <source>
        <strain evidence="2">ChiBcec15-3976</strain>
    </source>
</reference>
<evidence type="ECO:0000313" key="2">
    <source>
        <dbReference type="EMBL" id="HJD43207.1"/>
    </source>
</evidence>
<dbReference type="InterPro" id="IPR011009">
    <property type="entry name" value="Kinase-like_dom_sf"/>
</dbReference>
<proteinExistence type="predicted"/>
<dbReference type="SUPFAM" id="SSF56112">
    <property type="entry name" value="Protein kinase-like (PK-like)"/>
    <property type="match status" value="1"/>
</dbReference>
<gene>
    <name evidence="2" type="ORF">H9910_09440</name>
</gene>
<evidence type="ECO:0000313" key="3">
    <source>
        <dbReference type="Proteomes" id="UP000823909"/>
    </source>
</evidence>
<reference evidence="2" key="2">
    <citation type="submission" date="2021-04" db="EMBL/GenBank/DDBJ databases">
        <authorList>
            <person name="Gilroy R."/>
        </authorList>
    </citation>
    <scope>NUCLEOTIDE SEQUENCE</scope>
    <source>
        <strain evidence="2">ChiBcec15-3976</strain>
    </source>
</reference>
<evidence type="ECO:0000256" key="1">
    <source>
        <dbReference type="SAM" id="Coils"/>
    </source>
</evidence>
<organism evidence="2 3">
    <name type="scientific">Candidatus Mediterraneibacter quadrami</name>
    <dbReference type="NCBI Taxonomy" id="2838684"/>
    <lineage>
        <taxon>Bacteria</taxon>
        <taxon>Bacillati</taxon>
        <taxon>Bacillota</taxon>
        <taxon>Clostridia</taxon>
        <taxon>Lachnospirales</taxon>
        <taxon>Lachnospiraceae</taxon>
        <taxon>Mediterraneibacter</taxon>
    </lineage>
</organism>
<accession>A0A9D2REX7</accession>
<dbReference type="AlphaFoldDB" id="A0A9D2REX7"/>
<evidence type="ECO:0008006" key="4">
    <source>
        <dbReference type="Google" id="ProtNLM"/>
    </source>
</evidence>
<sequence>MEEMYEVLKFIEHGTACRRSLDCVQGVSLIRRMKEHPGMDRRGLLIWLREIARCVDQYHRSGSGQDYRYLNPYSIIVTEEDGLRLLDLEAPDNASVIKKMQTGAVRDHFVRPVYDLGISRNHEADLFAYGKIVQFMMACAEVRPALTGLEEMKLQRVIGRCTGESGKRYSDFGQVLKALPQIPEAVAAKPQGRKQSLKRIAGGVGLAIAACLCLCVMLGVEKKSLVKAEEEQVRIRELEQELLDVYDRLLKDETDPVEIREIKEKKTEIEKAP</sequence>
<name>A0A9D2REX7_9FIRM</name>